<evidence type="ECO:0000313" key="2">
    <source>
        <dbReference type="Proteomes" id="UP001597058"/>
    </source>
</evidence>
<dbReference type="RefSeq" id="WP_381236010.1">
    <property type="nucleotide sequence ID" value="NZ_JBHSKH010000026.1"/>
</dbReference>
<dbReference type="Proteomes" id="UP001597058">
    <property type="component" value="Unassembled WGS sequence"/>
</dbReference>
<reference evidence="2" key="1">
    <citation type="journal article" date="2019" name="Int. J. Syst. Evol. Microbiol.">
        <title>The Global Catalogue of Microorganisms (GCM) 10K type strain sequencing project: providing services to taxonomists for standard genome sequencing and annotation.</title>
        <authorList>
            <consortium name="The Broad Institute Genomics Platform"/>
            <consortium name="The Broad Institute Genome Sequencing Center for Infectious Disease"/>
            <person name="Wu L."/>
            <person name="Ma J."/>
        </authorList>
    </citation>
    <scope>NUCLEOTIDE SEQUENCE [LARGE SCALE GENOMIC DNA]</scope>
    <source>
        <strain evidence="2">CGMCC 4.7020</strain>
    </source>
</reference>
<proteinExistence type="predicted"/>
<keyword evidence="2" id="KW-1185">Reference proteome</keyword>
<dbReference type="EMBL" id="JBHTMM010000006">
    <property type="protein sequence ID" value="MFD1305621.1"/>
    <property type="molecule type" value="Genomic_DNA"/>
</dbReference>
<gene>
    <name evidence="1" type="ORF">ACFQ5X_07150</name>
</gene>
<name>A0ABW3X963_9ACTN</name>
<dbReference type="InterPro" id="IPR036866">
    <property type="entry name" value="RibonucZ/Hydroxyglut_hydro"/>
</dbReference>
<accession>A0ABW3X963</accession>
<organism evidence="1 2">
    <name type="scientific">Streptomyces kaempferi</name>
    <dbReference type="NCBI Taxonomy" id="333725"/>
    <lineage>
        <taxon>Bacteria</taxon>
        <taxon>Bacillati</taxon>
        <taxon>Actinomycetota</taxon>
        <taxon>Actinomycetes</taxon>
        <taxon>Kitasatosporales</taxon>
        <taxon>Streptomycetaceae</taxon>
        <taxon>Streptomyces</taxon>
    </lineage>
</organism>
<protein>
    <submittedName>
        <fullName evidence="1">MBL fold metallo-hydrolase</fullName>
    </submittedName>
</protein>
<sequence>MAAVEALGPLHAVLLSRGGSADSLGVAGERLLATVPVTFTTTGAADRLGGTAVGLRPWYHLTLARPDGGCLKVTATASRSDGRDGREEGKTEGGIGAVIGFVLTGPDVPTIYVGGDAAPSLDIASEVADRFGPVELAVLGDACPVPPDRPPMPTALRTARAAEILGARTVIPVHPEAWELCATAPGTQRAALAHHGLEDRLLLLVPGTPTTL</sequence>
<comment type="caution">
    <text evidence="1">The sequence shown here is derived from an EMBL/GenBank/DDBJ whole genome shotgun (WGS) entry which is preliminary data.</text>
</comment>
<dbReference type="Gene3D" id="3.60.15.10">
    <property type="entry name" value="Ribonuclease Z/Hydroxyacylglutathione hydrolase-like"/>
    <property type="match status" value="1"/>
</dbReference>
<evidence type="ECO:0000313" key="1">
    <source>
        <dbReference type="EMBL" id="MFD1305621.1"/>
    </source>
</evidence>